<evidence type="ECO:0008006" key="4">
    <source>
        <dbReference type="Google" id="ProtNLM"/>
    </source>
</evidence>
<keyword evidence="1" id="KW-0472">Membrane</keyword>
<gene>
    <name evidence="2" type="ORF">ACHHYP_04464</name>
</gene>
<reference evidence="2 3" key="1">
    <citation type="journal article" date="2014" name="Genome Biol. Evol.">
        <title>The secreted proteins of Achlya hypogyna and Thraustotheca clavata identify the ancestral oomycete secretome and reveal gene acquisitions by horizontal gene transfer.</title>
        <authorList>
            <person name="Misner I."/>
            <person name="Blouin N."/>
            <person name="Leonard G."/>
            <person name="Richards T.A."/>
            <person name="Lane C.E."/>
        </authorList>
    </citation>
    <scope>NUCLEOTIDE SEQUENCE [LARGE SCALE GENOMIC DNA]</scope>
    <source>
        <strain evidence="2 3">ATCC 48635</strain>
    </source>
</reference>
<evidence type="ECO:0000256" key="1">
    <source>
        <dbReference type="SAM" id="Phobius"/>
    </source>
</evidence>
<feature type="transmembrane region" description="Helical" evidence="1">
    <location>
        <begin position="60"/>
        <end position="81"/>
    </location>
</feature>
<name>A0A1V9Z118_ACHHY</name>
<keyword evidence="1" id="KW-1133">Transmembrane helix</keyword>
<organism evidence="2 3">
    <name type="scientific">Achlya hypogyna</name>
    <name type="common">Oomycete</name>
    <name type="synonym">Protoachlya hypogyna</name>
    <dbReference type="NCBI Taxonomy" id="1202772"/>
    <lineage>
        <taxon>Eukaryota</taxon>
        <taxon>Sar</taxon>
        <taxon>Stramenopiles</taxon>
        <taxon>Oomycota</taxon>
        <taxon>Saprolegniomycetes</taxon>
        <taxon>Saprolegniales</taxon>
        <taxon>Achlyaceae</taxon>
        <taxon>Achlya</taxon>
    </lineage>
</organism>
<dbReference type="Proteomes" id="UP000243579">
    <property type="component" value="Unassembled WGS sequence"/>
</dbReference>
<keyword evidence="3" id="KW-1185">Reference proteome</keyword>
<sequence>MVVNQATRKAVPADAPTPLDCVVYRPDEMPPLACLSGFPYFLLTIAHIQLGHFVWLRGMGFMGCVIYTALTFAMVVLDGLVSPSLGKNVRTLRANGFGDWHTVSMMTLNGTSNVVMTWLVFQELCGEDAVTAIMFPSSYDAYKVGAIVANMAMTEVLFYYAHKYLHEAIPKVHLMHHCVFAPTHSSNFIFDPMDFAFELGMPTAFLFVNHFLLWQQDTTILLASYILVQTFYALDHSDYLQLYHFKHHTRLDDVYTVYIKYRDPANTKLEAVRTIIQRPPKLA</sequence>
<evidence type="ECO:0000313" key="3">
    <source>
        <dbReference type="Proteomes" id="UP000243579"/>
    </source>
</evidence>
<dbReference type="AlphaFoldDB" id="A0A1V9Z118"/>
<comment type="caution">
    <text evidence="2">The sequence shown here is derived from an EMBL/GenBank/DDBJ whole genome shotgun (WGS) entry which is preliminary data.</text>
</comment>
<dbReference type="EMBL" id="JNBR01000509">
    <property type="protein sequence ID" value="OQR91695.1"/>
    <property type="molecule type" value="Genomic_DNA"/>
</dbReference>
<accession>A0A1V9Z118</accession>
<keyword evidence="1" id="KW-0812">Transmembrane</keyword>
<proteinExistence type="predicted"/>
<dbReference type="OrthoDB" id="67774at2759"/>
<protein>
    <recommendedName>
        <fullName evidence="4">Fatty acid hydroxylase domain-containing protein</fullName>
    </recommendedName>
</protein>
<evidence type="ECO:0000313" key="2">
    <source>
        <dbReference type="EMBL" id="OQR91695.1"/>
    </source>
</evidence>